<evidence type="ECO:0000256" key="1">
    <source>
        <dbReference type="SAM" id="MobiDB-lite"/>
    </source>
</evidence>
<feature type="region of interest" description="Disordered" evidence="1">
    <location>
        <begin position="42"/>
        <end position="61"/>
    </location>
</feature>
<organism evidence="2 3">
    <name type="scientific">Bacteroides xylanisolvens SD CC 1b</name>
    <dbReference type="NCBI Taxonomy" id="702447"/>
    <lineage>
        <taxon>Bacteria</taxon>
        <taxon>Pseudomonadati</taxon>
        <taxon>Bacteroidota</taxon>
        <taxon>Bacteroidia</taxon>
        <taxon>Bacteroidales</taxon>
        <taxon>Bacteroidaceae</taxon>
        <taxon>Bacteroides</taxon>
    </lineage>
</organism>
<sequence length="316" mass="36774">MFMCDRTCDLFKVGNFNIKRCLLFLVCIMLLVACGENDPIESRNRHPRQQEESHSEQSGSVPAVAKEDVAAYFRFDMSRDINVALGLVEAQKETLQINGKMIKITEAVVKRKDYQKGSFVLYVTGTVNGSPFKNEFTFTGFVSKPDDYQMVNGAQAEWKANADYYAKLDFDSFYRLHKVNMFTIENLGRLVDFYSINVGGEKYLFTLEDLEKTVLEDIKYEQNQLSFYLRYNNSRSKKRISLLFDKNKYYEGKVTVNTDFIKQKYMRGIYENPSLFNGHIFSYDESAYAVEISTTLKEKKRHRQHAYTTFKHVCKG</sequence>
<dbReference type="PROSITE" id="PS51257">
    <property type="entry name" value="PROKAR_LIPOPROTEIN"/>
    <property type="match status" value="1"/>
</dbReference>
<name>D4VJ59_9BACE</name>
<dbReference type="Proteomes" id="UP000019380">
    <property type="component" value="Unassembled WGS sequence"/>
</dbReference>
<comment type="caution">
    <text evidence="2">The sequence shown here is derived from an EMBL/GenBank/DDBJ whole genome shotgun (WGS) entry which is preliminary data.</text>
</comment>
<accession>D4VJ59</accession>
<evidence type="ECO:0000313" key="2">
    <source>
        <dbReference type="EMBL" id="CDM07685.1"/>
    </source>
</evidence>
<dbReference type="AlphaFoldDB" id="D4VJ59"/>
<reference evidence="2 3" key="1">
    <citation type="submission" date="2013-12" db="EMBL/GenBank/DDBJ databases">
        <title>Improved hybrid genome assemblies of Bacteroides xylanisolvens SD CC 1b and Bacteroides xylanisolvens SD CC 2a using Illumina and 454 Sequencing.</title>
        <authorList>
            <person name="Ramaraj T."/>
            <person name="Sundararajan A."/>
            <person name="Mudge J."/>
            <person name="Schilkey F.D."/>
            <person name="Delvecchio V."/>
            <person name="Donlon M."/>
            <person name="Ziemer C."/>
        </authorList>
    </citation>
    <scope>NUCLEOTIDE SEQUENCE [LARGE SCALE GENOMIC DNA]</scope>
</reference>
<evidence type="ECO:0008006" key="4">
    <source>
        <dbReference type="Google" id="ProtNLM"/>
    </source>
</evidence>
<protein>
    <recommendedName>
        <fullName evidence="4">Lipoprotein</fullName>
    </recommendedName>
</protein>
<gene>
    <name evidence="2" type="ORF">BN890_53130</name>
</gene>
<evidence type="ECO:0000313" key="3">
    <source>
        <dbReference type="Proteomes" id="UP000019380"/>
    </source>
</evidence>
<feature type="compositionally biased region" description="Basic and acidic residues" evidence="1">
    <location>
        <begin position="42"/>
        <end position="55"/>
    </location>
</feature>
<proteinExistence type="predicted"/>
<dbReference type="EMBL" id="CBXG010000056">
    <property type="protein sequence ID" value="CDM07685.1"/>
    <property type="molecule type" value="Genomic_DNA"/>
</dbReference>